<dbReference type="EMBL" id="JARIHO010000007">
    <property type="protein sequence ID" value="KAJ7358616.1"/>
    <property type="molecule type" value="Genomic_DNA"/>
</dbReference>
<evidence type="ECO:0000256" key="1">
    <source>
        <dbReference type="SAM" id="Phobius"/>
    </source>
</evidence>
<evidence type="ECO:0000313" key="2">
    <source>
        <dbReference type="EMBL" id="KAJ7358616.1"/>
    </source>
</evidence>
<evidence type="ECO:0000313" key="3">
    <source>
        <dbReference type="Proteomes" id="UP001218218"/>
    </source>
</evidence>
<reference evidence="2" key="1">
    <citation type="submission" date="2023-03" db="EMBL/GenBank/DDBJ databases">
        <title>Massive genome expansion in bonnet fungi (Mycena s.s.) driven by repeated elements and novel gene families across ecological guilds.</title>
        <authorList>
            <consortium name="Lawrence Berkeley National Laboratory"/>
            <person name="Harder C.B."/>
            <person name="Miyauchi S."/>
            <person name="Viragh M."/>
            <person name="Kuo A."/>
            <person name="Thoen E."/>
            <person name="Andreopoulos B."/>
            <person name="Lu D."/>
            <person name="Skrede I."/>
            <person name="Drula E."/>
            <person name="Henrissat B."/>
            <person name="Morin E."/>
            <person name="Kohler A."/>
            <person name="Barry K."/>
            <person name="LaButti K."/>
            <person name="Morin E."/>
            <person name="Salamov A."/>
            <person name="Lipzen A."/>
            <person name="Mereny Z."/>
            <person name="Hegedus B."/>
            <person name="Baldrian P."/>
            <person name="Stursova M."/>
            <person name="Weitz H."/>
            <person name="Taylor A."/>
            <person name="Grigoriev I.V."/>
            <person name="Nagy L.G."/>
            <person name="Martin F."/>
            <person name="Kauserud H."/>
        </authorList>
    </citation>
    <scope>NUCLEOTIDE SEQUENCE</scope>
    <source>
        <strain evidence="2">CBHHK002</strain>
    </source>
</reference>
<keyword evidence="1" id="KW-0812">Transmembrane</keyword>
<keyword evidence="3" id="KW-1185">Reference proteome</keyword>
<feature type="non-terminal residue" evidence="2">
    <location>
        <position position="101"/>
    </location>
</feature>
<feature type="transmembrane region" description="Helical" evidence="1">
    <location>
        <begin position="42"/>
        <end position="66"/>
    </location>
</feature>
<sequence>MESYFFFALIAWLPLPLAVGSILFIVVLLVDVVYKISPPVVIAILGLTVIVLFLRYIFWVLIWMAFGLSKVLNWLVVGLSKAGMWPKSTFEYVVGKARVLV</sequence>
<proteinExistence type="predicted"/>
<protein>
    <submittedName>
        <fullName evidence="2">Uncharacterized protein</fullName>
    </submittedName>
</protein>
<accession>A0AAD7F0X9</accession>
<name>A0AAD7F0X9_9AGAR</name>
<comment type="caution">
    <text evidence="2">The sequence shown here is derived from an EMBL/GenBank/DDBJ whole genome shotgun (WGS) entry which is preliminary data.</text>
</comment>
<keyword evidence="1" id="KW-0472">Membrane</keyword>
<dbReference type="Proteomes" id="UP001218218">
    <property type="component" value="Unassembled WGS sequence"/>
</dbReference>
<gene>
    <name evidence="2" type="ORF">DFH08DRAFT_848895</name>
</gene>
<organism evidence="2 3">
    <name type="scientific">Mycena albidolilacea</name>
    <dbReference type="NCBI Taxonomy" id="1033008"/>
    <lineage>
        <taxon>Eukaryota</taxon>
        <taxon>Fungi</taxon>
        <taxon>Dikarya</taxon>
        <taxon>Basidiomycota</taxon>
        <taxon>Agaricomycotina</taxon>
        <taxon>Agaricomycetes</taxon>
        <taxon>Agaricomycetidae</taxon>
        <taxon>Agaricales</taxon>
        <taxon>Marasmiineae</taxon>
        <taxon>Mycenaceae</taxon>
        <taxon>Mycena</taxon>
    </lineage>
</organism>
<keyword evidence="1" id="KW-1133">Transmembrane helix</keyword>
<feature type="transmembrane region" description="Helical" evidence="1">
    <location>
        <begin position="6"/>
        <end position="30"/>
    </location>
</feature>
<dbReference type="AlphaFoldDB" id="A0AAD7F0X9"/>